<dbReference type="EMBL" id="JBHSGD010000002">
    <property type="protein sequence ID" value="MFC4651711.1"/>
    <property type="molecule type" value="Genomic_DNA"/>
</dbReference>
<dbReference type="Gene3D" id="3.40.630.30">
    <property type="match status" value="1"/>
</dbReference>
<evidence type="ECO:0000259" key="1">
    <source>
        <dbReference type="PROSITE" id="PS51186"/>
    </source>
</evidence>
<proteinExistence type="predicted"/>
<dbReference type="GO" id="GO:0016746">
    <property type="term" value="F:acyltransferase activity"/>
    <property type="evidence" value="ECO:0007669"/>
    <property type="project" value="UniProtKB-KW"/>
</dbReference>
<accession>A0ABV9JBD2</accession>
<keyword evidence="3" id="KW-1185">Reference proteome</keyword>
<dbReference type="Pfam" id="PF00583">
    <property type="entry name" value="Acetyltransf_1"/>
    <property type="match status" value="1"/>
</dbReference>
<dbReference type="PROSITE" id="PS51186">
    <property type="entry name" value="GNAT"/>
    <property type="match status" value="1"/>
</dbReference>
<dbReference type="InterPro" id="IPR016181">
    <property type="entry name" value="Acyl_CoA_acyltransferase"/>
</dbReference>
<gene>
    <name evidence="2" type="ORF">ACFO26_02180</name>
</gene>
<keyword evidence="2" id="KW-0808">Transferase</keyword>
<evidence type="ECO:0000313" key="2">
    <source>
        <dbReference type="EMBL" id="MFC4651711.1"/>
    </source>
</evidence>
<dbReference type="InterPro" id="IPR000182">
    <property type="entry name" value="GNAT_dom"/>
</dbReference>
<feature type="domain" description="N-acetyltransferase" evidence="1">
    <location>
        <begin position="1"/>
        <end position="147"/>
    </location>
</feature>
<evidence type="ECO:0000313" key="3">
    <source>
        <dbReference type="Proteomes" id="UP001595987"/>
    </source>
</evidence>
<dbReference type="EC" id="2.3.-.-" evidence="2"/>
<dbReference type="SUPFAM" id="SSF55729">
    <property type="entry name" value="Acyl-CoA N-acyltransferases (Nat)"/>
    <property type="match status" value="1"/>
</dbReference>
<dbReference type="RefSeq" id="WP_213536648.1">
    <property type="nucleotide sequence ID" value="NZ_BOVQ01000008.1"/>
</dbReference>
<keyword evidence="2" id="KW-0012">Acyltransferase</keyword>
<dbReference type="CDD" id="cd04301">
    <property type="entry name" value="NAT_SF"/>
    <property type="match status" value="1"/>
</dbReference>
<protein>
    <submittedName>
        <fullName evidence="2">GNAT family N-acetyltransferase</fullName>
        <ecNumber evidence="2">2.3.-.-</ecNumber>
    </submittedName>
</protein>
<reference evidence="3" key="1">
    <citation type="journal article" date="2019" name="Int. J. Syst. Evol. Microbiol.">
        <title>The Global Catalogue of Microorganisms (GCM) 10K type strain sequencing project: providing services to taxonomists for standard genome sequencing and annotation.</title>
        <authorList>
            <consortium name="The Broad Institute Genomics Platform"/>
            <consortium name="The Broad Institute Genome Sequencing Center for Infectious Disease"/>
            <person name="Wu L."/>
            <person name="Ma J."/>
        </authorList>
    </citation>
    <scope>NUCLEOTIDE SEQUENCE [LARGE SCALE GENOMIC DNA]</scope>
    <source>
        <strain evidence="3">CCUG 63287</strain>
    </source>
</reference>
<sequence>MKIERIFDSSEKSRLTAQILRQLPDWFGIEEALTDYISAVSDKMFFAAFDAEKCLGFFAGEIHYERTGEIYLCGILPEFHGNGLGTKLYQKLEKAFFQQNCDTVVVKTLAVNVKMKIMPKHVSFIKKWALQKSLIYQNFGVQKIPAC</sequence>
<organism evidence="2 3">
    <name type="scientific">Lactococcus nasutitermitis</name>
    <dbReference type="NCBI Taxonomy" id="1652957"/>
    <lineage>
        <taxon>Bacteria</taxon>
        <taxon>Bacillati</taxon>
        <taxon>Bacillota</taxon>
        <taxon>Bacilli</taxon>
        <taxon>Lactobacillales</taxon>
        <taxon>Streptococcaceae</taxon>
        <taxon>Lactococcus</taxon>
    </lineage>
</organism>
<dbReference type="Proteomes" id="UP001595987">
    <property type="component" value="Unassembled WGS sequence"/>
</dbReference>
<comment type="caution">
    <text evidence="2">The sequence shown here is derived from an EMBL/GenBank/DDBJ whole genome shotgun (WGS) entry which is preliminary data.</text>
</comment>
<name>A0ABV9JBD2_9LACT</name>